<feature type="region of interest" description="Disordered" evidence="2">
    <location>
        <begin position="279"/>
        <end position="302"/>
    </location>
</feature>
<feature type="region of interest" description="Disordered" evidence="2">
    <location>
        <begin position="50"/>
        <end position="131"/>
    </location>
</feature>
<feature type="coiled-coil region" evidence="1">
    <location>
        <begin position="144"/>
        <end position="171"/>
    </location>
</feature>
<dbReference type="PANTHER" id="PTHR22093:SF0">
    <property type="entry name" value="LEUKOCYTE RECEPTOR CLUSTER MEMBER 1"/>
    <property type="match status" value="1"/>
</dbReference>
<dbReference type="InterPro" id="IPR039875">
    <property type="entry name" value="LENG1-like"/>
</dbReference>
<feature type="compositionally biased region" description="Basic and acidic residues" evidence="2">
    <location>
        <begin position="101"/>
        <end position="118"/>
    </location>
</feature>
<dbReference type="AlphaFoldDB" id="A0A9P8MRX3"/>
<evidence type="ECO:0000256" key="2">
    <source>
        <dbReference type="SAM" id="MobiDB-lite"/>
    </source>
</evidence>
<comment type="caution">
    <text evidence="4">The sequence shown here is derived from an EMBL/GenBank/DDBJ whole genome shotgun (WGS) entry which is preliminary data.</text>
</comment>
<keyword evidence="1" id="KW-0175">Coiled coil</keyword>
<accession>A0A9P8MRX3</accession>
<reference evidence="4" key="1">
    <citation type="submission" date="2021-09" db="EMBL/GenBank/DDBJ databases">
        <title>A high-quality genome of the endoparasitic fungus Hirsutella rhossiliensis with a comparison of Hirsutella genomes reveals transposable elements contributing to genome size variation.</title>
        <authorList>
            <person name="Lin R."/>
            <person name="Jiao Y."/>
            <person name="Sun X."/>
            <person name="Ling J."/>
            <person name="Xie B."/>
            <person name="Cheng X."/>
        </authorList>
    </citation>
    <scope>NUCLEOTIDE SEQUENCE</scope>
    <source>
        <strain evidence="4">HR02</strain>
    </source>
</reference>
<feature type="compositionally biased region" description="Basic and acidic residues" evidence="2">
    <location>
        <begin position="279"/>
        <end position="289"/>
    </location>
</feature>
<dbReference type="GeneID" id="68357085"/>
<name>A0A9P8MRX3_9HYPO</name>
<gene>
    <name evidence="4" type="ORF">HRG_07956</name>
</gene>
<organism evidence="4 5">
    <name type="scientific">Hirsutella rhossiliensis</name>
    <dbReference type="NCBI Taxonomy" id="111463"/>
    <lineage>
        <taxon>Eukaryota</taxon>
        <taxon>Fungi</taxon>
        <taxon>Dikarya</taxon>
        <taxon>Ascomycota</taxon>
        <taxon>Pezizomycotina</taxon>
        <taxon>Sordariomycetes</taxon>
        <taxon>Hypocreomycetidae</taxon>
        <taxon>Hypocreales</taxon>
        <taxon>Ophiocordycipitaceae</taxon>
        <taxon>Hirsutella</taxon>
    </lineage>
</organism>
<dbReference type="SMART" id="SM01083">
    <property type="entry name" value="Cir_N"/>
    <property type="match status" value="1"/>
</dbReference>
<sequence>MPLHLLGKKSWNVYNADNIARVRRDEAAAKAAEEAEEQRMQEIDAQRRLAILRGEAPPPVDEAKDGGESRDVGILTDTSRNEYDGGARRKRKRPGEDDTDFELRLAKDRNEAPKKTPGDVRQQTSSAPIVDRTGHIDLFGDERSRAHAQKNEEAEDEARKKKREYEDQYTMRFSNAAGKEGLARPWYSQQDMMALGEAPSKDVWGNEDPRRKAREAQRLAVNDPLAMMKRGAAKVREIVVAKGKGGIMRGTAGTGIAHLLDGPRCGGQETASIELEKTTARGDAERKNGPVDTILLAGPETP</sequence>
<protein>
    <submittedName>
        <fullName evidence="4">Homocitrate synthase</fullName>
    </submittedName>
</protein>
<evidence type="ECO:0000259" key="3">
    <source>
        <dbReference type="SMART" id="SM01083"/>
    </source>
</evidence>
<dbReference type="OrthoDB" id="2159131at2759"/>
<dbReference type="RefSeq" id="XP_044718316.1">
    <property type="nucleotide sequence ID" value="XM_044866427.1"/>
</dbReference>
<proteinExistence type="predicted"/>
<dbReference type="Proteomes" id="UP000824596">
    <property type="component" value="Unassembled WGS sequence"/>
</dbReference>
<evidence type="ECO:0000313" key="4">
    <source>
        <dbReference type="EMBL" id="KAH0960803.1"/>
    </source>
</evidence>
<dbReference type="Pfam" id="PF10197">
    <property type="entry name" value="Cir_N"/>
    <property type="match status" value="1"/>
</dbReference>
<dbReference type="InterPro" id="IPR019339">
    <property type="entry name" value="CIR_N_dom"/>
</dbReference>
<dbReference type="EMBL" id="JAIZPD010000009">
    <property type="protein sequence ID" value="KAH0960803.1"/>
    <property type="molecule type" value="Genomic_DNA"/>
</dbReference>
<dbReference type="PANTHER" id="PTHR22093">
    <property type="entry name" value="LEUKOCYTE RECEPTOR CLUSTER LRC MEMBER 1"/>
    <property type="match status" value="1"/>
</dbReference>
<keyword evidence="5" id="KW-1185">Reference proteome</keyword>
<feature type="compositionally biased region" description="Basic and acidic residues" evidence="2">
    <location>
        <begin position="61"/>
        <end position="71"/>
    </location>
</feature>
<evidence type="ECO:0000256" key="1">
    <source>
        <dbReference type="SAM" id="Coils"/>
    </source>
</evidence>
<evidence type="ECO:0000313" key="5">
    <source>
        <dbReference type="Proteomes" id="UP000824596"/>
    </source>
</evidence>
<feature type="domain" description="CBF1-interacting co-repressor CIR N-terminal" evidence="3">
    <location>
        <begin position="10"/>
        <end position="46"/>
    </location>
</feature>